<dbReference type="Proteomes" id="UP001348369">
    <property type="component" value="Chromosome"/>
</dbReference>
<keyword evidence="2" id="KW-1185">Reference proteome</keyword>
<reference evidence="1" key="1">
    <citation type="submission" date="2022-10" db="EMBL/GenBank/DDBJ databases">
        <title>The complete genomes of actinobacterial strains from the NBC collection.</title>
        <authorList>
            <person name="Joergensen T.S."/>
            <person name="Alvarez Arevalo M."/>
            <person name="Sterndorff E.B."/>
            <person name="Faurdal D."/>
            <person name="Vuksanovic O."/>
            <person name="Mourched A.-S."/>
            <person name="Charusanti P."/>
            <person name="Shaw S."/>
            <person name="Blin K."/>
            <person name="Weber T."/>
        </authorList>
    </citation>
    <scope>NUCLEOTIDE SEQUENCE</scope>
    <source>
        <strain evidence="1">NBC 01771</strain>
    </source>
</reference>
<proteinExistence type="predicted"/>
<sequence>MNAVSDYLTVVALILVTATATVAALTRDPVRQALVLAIHGMNLSSAASRCAGTPTVSGRQTAGPAAREPRPDRGRSLGGAARRQRPGGASCADALPAGLDGELVRKERGTR</sequence>
<accession>A0ACD4ZI68</accession>
<evidence type="ECO:0000313" key="1">
    <source>
        <dbReference type="EMBL" id="WSB98150.1"/>
    </source>
</evidence>
<name>A0ACD4ZI68_9ACTN</name>
<protein>
    <submittedName>
        <fullName evidence="1">Uncharacterized protein</fullName>
    </submittedName>
</protein>
<dbReference type="EMBL" id="CP109109">
    <property type="protein sequence ID" value="WSB98150.1"/>
    <property type="molecule type" value="Genomic_DNA"/>
</dbReference>
<organism evidence="1 2">
    <name type="scientific">Streptomyces scopuliridis</name>
    <dbReference type="NCBI Taxonomy" id="452529"/>
    <lineage>
        <taxon>Bacteria</taxon>
        <taxon>Bacillati</taxon>
        <taxon>Actinomycetota</taxon>
        <taxon>Actinomycetes</taxon>
        <taxon>Kitasatosporales</taxon>
        <taxon>Streptomycetaceae</taxon>
        <taxon>Streptomyces</taxon>
    </lineage>
</organism>
<evidence type="ECO:0000313" key="2">
    <source>
        <dbReference type="Proteomes" id="UP001348369"/>
    </source>
</evidence>
<gene>
    <name evidence="1" type="ORF">OG835_14710</name>
</gene>